<dbReference type="Pfam" id="PF05161">
    <property type="entry name" value="MOFRL"/>
    <property type="match status" value="1"/>
</dbReference>
<feature type="domain" description="MOFRL-associated" evidence="2">
    <location>
        <begin position="8"/>
        <end position="243"/>
    </location>
</feature>
<keyword evidence="3" id="KW-0808">Transferase</keyword>
<dbReference type="InterPro" id="IPR039760">
    <property type="entry name" value="MOFRL_protein"/>
</dbReference>
<keyword evidence="3" id="KW-0418">Kinase</keyword>
<dbReference type="Gene3D" id="3.40.1480.10">
    <property type="entry name" value="MOFRL domain"/>
    <property type="match status" value="1"/>
</dbReference>
<dbReference type="RefSeq" id="WP_112236705.1">
    <property type="nucleotide sequence ID" value="NZ_JAANHV010000001.1"/>
</dbReference>
<feature type="domain" description="MOFRL" evidence="1">
    <location>
        <begin position="326"/>
        <end position="432"/>
    </location>
</feature>
<dbReference type="EMBL" id="QMCH01000001">
    <property type="protein sequence ID" value="RAZ43464.1"/>
    <property type="molecule type" value="Genomic_DNA"/>
</dbReference>
<reference evidence="3 4" key="1">
    <citation type="submission" date="2018-06" db="EMBL/GenBank/DDBJ databases">
        <title>Genome of strain Polynucleobacter sp. FUKU-NW-11.</title>
        <authorList>
            <person name="Hahn M.W."/>
        </authorList>
    </citation>
    <scope>NUCLEOTIDE SEQUENCE [LARGE SCALE GENOMIC DNA]</scope>
    <source>
        <strain evidence="4">FUKU-NW11</strain>
    </source>
</reference>
<gene>
    <name evidence="3" type="ORF">DP176_00255</name>
</gene>
<evidence type="ECO:0000259" key="2">
    <source>
        <dbReference type="Pfam" id="PF13660"/>
    </source>
</evidence>
<dbReference type="InterPro" id="IPR007835">
    <property type="entry name" value="MOFRL"/>
</dbReference>
<proteinExistence type="predicted"/>
<organism evidence="3 4">
    <name type="scientific">Polynucleobacter paneuropaeus</name>
    <dbReference type="NCBI Taxonomy" id="2527775"/>
    <lineage>
        <taxon>Bacteria</taxon>
        <taxon>Pseudomonadati</taxon>
        <taxon>Pseudomonadota</taxon>
        <taxon>Betaproteobacteria</taxon>
        <taxon>Burkholderiales</taxon>
        <taxon>Burkholderiaceae</taxon>
        <taxon>Polynucleobacter</taxon>
    </lineage>
</organism>
<dbReference type="GO" id="GO:0016301">
    <property type="term" value="F:kinase activity"/>
    <property type="evidence" value="ECO:0007669"/>
    <property type="project" value="UniProtKB-KW"/>
</dbReference>
<comment type="caution">
    <text evidence="3">The sequence shown here is derived from an EMBL/GenBank/DDBJ whole genome shotgun (WGS) entry which is preliminary data.</text>
</comment>
<evidence type="ECO:0000313" key="3">
    <source>
        <dbReference type="EMBL" id="RAZ43464.1"/>
    </source>
</evidence>
<protein>
    <submittedName>
        <fullName evidence="3">Glycerate kinase</fullName>
    </submittedName>
</protein>
<dbReference type="InterPro" id="IPR037035">
    <property type="entry name" value="GK-like_C_sf"/>
</dbReference>
<dbReference type="Proteomes" id="UP000251072">
    <property type="component" value="Unassembled WGS sequence"/>
</dbReference>
<sequence>MSNQKNILQNAFAAALAVADPQKIVPEYLAKIFANSPPQKKCLIVGAGKASASMASALERFAKQHWPNTELEGIVLTRYGHGSPTEYIEIIEAGHPVPDQAGMDGAKAILHSVNQLNPGDVLIVLVSGGGSSLLTLPQAGISMEDMRTTTQALLRCGAPIEEMNIVRKHLSAILGGNLARAGMQRGARIEALLISDVTGDQPADIGSGPCAADYSSYQDALAILTKHQLDEISIPASVLNHLQKGLAGLIPETLKEHDLQNAPVRNHVIATAYKSLEAAADYVRSEGYEPIILGDTITGEAKEVGSDQAKLAKELIDKHDGSKPLALISGGECTVTLPAGIKGRGGRCSEFLLSLFVETGHISQLAALAADTDGIDGSEKNAGAWFTPELREASISKGINPNEFLGAHDCYGFFAELDALVETGPTLTNVNDFRIILLN</sequence>
<dbReference type="InterPro" id="IPR038614">
    <property type="entry name" value="GK_N_sf"/>
</dbReference>
<dbReference type="PANTHER" id="PTHR12227">
    <property type="entry name" value="GLYCERATE KINASE"/>
    <property type="match status" value="1"/>
</dbReference>
<dbReference type="Pfam" id="PF13660">
    <property type="entry name" value="DUF4147"/>
    <property type="match status" value="1"/>
</dbReference>
<dbReference type="SUPFAM" id="SSF82544">
    <property type="entry name" value="GckA/TtuD-like"/>
    <property type="match status" value="1"/>
</dbReference>
<dbReference type="Gene3D" id="3.40.50.10180">
    <property type="entry name" value="Glycerate kinase, MOFRL-like N-terminal domain"/>
    <property type="match status" value="1"/>
</dbReference>
<evidence type="ECO:0000259" key="1">
    <source>
        <dbReference type="Pfam" id="PF05161"/>
    </source>
</evidence>
<dbReference type="PANTHER" id="PTHR12227:SF0">
    <property type="entry name" value="GLYCERATE KINASE"/>
    <property type="match status" value="1"/>
</dbReference>
<dbReference type="InterPro" id="IPR025286">
    <property type="entry name" value="MOFRL_assoc_dom"/>
</dbReference>
<keyword evidence="4" id="KW-1185">Reference proteome</keyword>
<evidence type="ECO:0000313" key="4">
    <source>
        <dbReference type="Proteomes" id="UP000251072"/>
    </source>
</evidence>
<name>A0ABX9FBN4_9BURK</name>
<accession>A0ABX9FBN4</accession>